<feature type="region of interest" description="Disordered" evidence="2">
    <location>
        <begin position="492"/>
        <end position="516"/>
    </location>
</feature>
<organism evidence="4 5">
    <name type="scientific">Succinivibrio dextrinosolvens</name>
    <dbReference type="NCBI Taxonomy" id="83771"/>
    <lineage>
        <taxon>Bacteria</taxon>
        <taxon>Pseudomonadati</taxon>
        <taxon>Pseudomonadota</taxon>
        <taxon>Gammaproteobacteria</taxon>
        <taxon>Aeromonadales</taxon>
        <taxon>Succinivibrionaceae</taxon>
        <taxon>Succinivibrio</taxon>
    </lineage>
</organism>
<accession>A0A662ZEP0</accession>
<dbReference type="PANTHER" id="PTHR33678:SF2">
    <property type="match status" value="1"/>
</dbReference>
<feature type="region of interest" description="Disordered" evidence="2">
    <location>
        <begin position="1"/>
        <end position="22"/>
    </location>
</feature>
<keyword evidence="5" id="KW-1185">Reference proteome</keyword>
<name>A0A662ZEP0_9GAMM</name>
<dbReference type="Proteomes" id="UP000243374">
    <property type="component" value="Unassembled WGS sequence"/>
</dbReference>
<feature type="domain" description="Transposase IS66 central" evidence="3">
    <location>
        <begin position="595"/>
        <end position="949"/>
    </location>
</feature>
<dbReference type="InterPro" id="IPR004291">
    <property type="entry name" value="Transposase_IS66_central"/>
</dbReference>
<dbReference type="InterPro" id="IPR052344">
    <property type="entry name" value="Transposase-related"/>
</dbReference>
<evidence type="ECO:0000313" key="5">
    <source>
        <dbReference type="Proteomes" id="UP000243374"/>
    </source>
</evidence>
<evidence type="ECO:0000259" key="3">
    <source>
        <dbReference type="Pfam" id="PF03050"/>
    </source>
</evidence>
<dbReference type="OrthoDB" id="9800877at2"/>
<sequence length="1054" mass="118793">MIKFFRKRAKNSPSGTKSGEVDFSSMTKEEIAAYYEKKMQQQAENQTKIIQNLRGELTKSNEKLQNQEDTLTQTREQLSTVKQNLNNTESKLKSTLSELSFTTNELEKSKEENTKAQREISLKQAEIDQKQTEIDQKQAEIDQKQTEISKNKEEISKKQDEISKLTKTVNSFKDLMTNALDNVRERHYDFFDCLKDENIPSVDIYNLKSLNIYFEGLITTLLNSLSALYTHRNVALSLGTSEKTKKGQVLTDNNEYSSDAEAQKDGASELEKAASFTREDSDEKDFEEQSSELKVPADKIKAASVKDNPEGLTPEQVDNVILSGCTTRIKSGAEGLSEVTSLLKNSAEEIKNDTSSLNETLRKEKHYVSTTSGNTVAGIISFGGKQDITMYCEECGCQRDFKYLHKNKRINETLTADGSLQSIRKVLTSVQLVRCCTCGAQYEINPAEFTQVSFTRNSVSQVENSDNASNASGASSEHVQNISEIHSELVQNASKTDKTANESALAGTLHSGSDADSVSNTAIVQRNRKKLYRQIRNTQDAVTDNSLPSENAFIHEEGKLPVINPFGFNAEVFGHAPAFIKSKLSTALFAICGTQFSQLGAPKNRIFCYFEGNGFDLGREHLTGAINAFARAYLHSVTKQIKKDILSKCPVIIMDESTLRVNETARIKQAEGKGIKSQIWTLNSSWTSALQASWYCVSPSRSADVVIDILKNDLKNQDGSVVTKYLLTDGFAGYDAGIKELNEIEGVFLKSCRCMTHGRRGLWKYLRNNRMLDIYSQLLPEGSSFFDFKDNLEKYRQTKKGKKLTDNSVALLIIFYLINALFVIDSCVVRKHDYICTTEEFKQDLLQARNKYSRPIVDTLFDTIRLYIANNPKIIVPRVSKEGVIRFTQNKRYPESAALIYLLNYETELKRFTESADIELSTSKAERSLKLGICSRKAFMTIASEDGGHAFADYQTIVNTCILNRVPVLSYIIWLVANIKYRMQLLEREGRGCAMGLTMPKKEKYVVTHADGSVTKELIAMYDKRNVIDFDKIDVKGLAPYDYRRYLDEHNPRV</sequence>
<reference evidence="4 5" key="1">
    <citation type="submission" date="2016-10" db="EMBL/GenBank/DDBJ databases">
        <authorList>
            <person name="Varghese N."/>
            <person name="Submissions S."/>
        </authorList>
    </citation>
    <scope>NUCLEOTIDE SEQUENCE [LARGE SCALE GENOMIC DNA]</scope>
    <source>
        <strain evidence="4 5">22B</strain>
    </source>
</reference>
<protein>
    <submittedName>
        <fullName evidence="4">Spc7 kinetochore protein</fullName>
    </submittedName>
</protein>
<dbReference type="PANTHER" id="PTHR33678">
    <property type="entry name" value="BLL1576 PROTEIN"/>
    <property type="match status" value="1"/>
</dbReference>
<dbReference type="RefSeq" id="WP_074841956.1">
    <property type="nucleotide sequence ID" value="NZ_CP047056.1"/>
</dbReference>
<feature type="coiled-coil region" evidence="1">
    <location>
        <begin position="36"/>
        <end position="168"/>
    </location>
</feature>
<proteinExistence type="predicted"/>
<dbReference type="Pfam" id="PF03050">
    <property type="entry name" value="DDE_Tnp_IS66"/>
    <property type="match status" value="1"/>
</dbReference>
<keyword evidence="1" id="KW-0175">Coiled coil</keyword>
<dbReference type="Gene3D" id="1.10.287.1490">
    <property type="match status" value="1"/>
</dbReference>
<feature type="compositionally biased region" description="Basic residues" evidence="2">
    <location>
        <begin position="1"/>
        <end position="10"/>
    </location>
</feature>
<evidence type="ECO:0000313" key="4">
    <source>
        <dbReference type="EMBL" id="SFK58774.1"/>
    </source>
</evidence>
<dbReference type="AlphaFoldDB" id="A0A662ZEP0"/>
<gene>
    <name evidence="4" type="ORF">SAMN04487865_11251</name>
</gene>
<evidence type="ECO:0000256" key="2">
    <source>
        <dbReference type="SAM" id="MobiDB-lite"/>
    </source>
</evidence>
<dbReference type="EMBL" id="FOSF01000125">
    <property type="protein sequence ID" value="SFK58774.1"/>
    <property type="molecule type" value="Genomic_DNA"/>
</dbReference>
<evidence type="ECO:0000256" key="1">
    <source>
        <dbReference type="SAM" id="Coils"/>
    </source>
</evidence>